<feature type="compositionally biased region" description="Polar residues" evidence="1">
    <location>
        <begin position="52"/>
        <end position="65"/>
    </location>
</feature>
<protein>
    <submittedName>
        <fullName evidence="3">PRKC apoptosis WT1 regulator protein</fullName>
    </submittedName>
</protein>
<dbReference type="AlphaFoldDB" id="A0A914ECC1"/>
<feature type="compositionally biased region" description="Basic and acidic residues" evidence="1">
    <location>
        <begin position="120"/>
        <end position="130"/>
    </location>
</feature>
<evidence type="ECO:0000313" key="3">
    <source>
        <dbReference type="WBParaSite" id="ACRNAN_scaffold680.g30482.t1"/>
    </source>
</evidence>
<feature type="compositionally biased region" description="Basic and acidic residues" evidence="1">
    <location>
        <begin position="79"/>
        <end position="95"/>
    </location>
</feature>
<dbReference type="WBParaSite" id="ACRNAN_scaffold680.g30482.t1">
    <property type="protein sequence ID" value="ACRNAN_scaffold680.g30482.t1"/>
    <property type="gene ID" value="ACRNAN_scaffold680.g30482"/>
</dbReference>
<sequence>MASPTCAARVVTEDSKRGRDKRFTHHHSQQHIRPQQKTTEKQRRLREKRRTSNANFISTDGTTSGDDPEEMQYSSEQEIQARLEQLLKKPDHLPSDLEADCEDNNSTDLDTISISGTVKHKPDEKERSDTVTEDDSTSTPARLTETDFQLLNAKIRNLEKQLETVLSINVKLKEENEQLKRILPRQNP</sequence>
<reference evidence="3" key="1">
    <citation type="submission" date="2022-11" db="UniProtKB">
        <authorList>
            <consortium name="WormBaseParasite"/>
        </authorList>
    </citation>
    <scope>IDENTIFICATION</scope>
</reference>
<keyword evidence="2" id="KW-1185">Reference proteome</keyword>
<feature type="region of interest" description="Disordered" evidence="1">
    <location>
        <begin position="1"/>
        <end position="145"/>
    </location>
</feature>
<evidence type="ECO:0000313" key="2">
    <source>
        <dbReference type="Proteomes" id="UP000887540"/>
    </source>
</evidence>
<organism evidence="2 3">
    <name type="scientific">Acrobeloides nanus</name>
    <dbReference type="NCBI Taxonomy" id="290746"/>
    <lineage>
        <taxon>Eukaryota</taxon>
        <taxon>Metazoa</taxon>
        <taxon>Ecdysozoa</taxon>
        <taxon>Nematoda</taxon>
        <taxon>Chromadorea</taxon>
        <taxon>Rhabditida</taxon>
        <taxon>Tylenchina</taxon>
        <taxon>Cephalobomorpha</taxon>
        <taxon>Cephaloboidea</taxon>
        <taxon>Cephalobidae</taxon>
        <taxon>Acrobeloides</taxon>
    </lineage>
</organism>
<name>A0A914ECC1_9BILA</name>
<dbReference type="Proteomes" id="UP000887540">
    <property type="component" value="Unplaced"/>
</dbReference>
<feature type="compositionally biased region" description="Polar residues" evidence="1">
    <location>
        <begin position="106"/>
        <end position="116"/>
    </location>
</feature>
<proteinExistence type="predicted"/>
<evidence type="ECO:0000256" key="1">
    <source>
        <dbReference type="SAM" id="MobiDB-lite"/>
    </source>
</evidence>
<feature type="compositionally biased region" description="Basic residues" evidence="1">
    <location>
        <begin position="18"/>
        <end position="30"/>
    </location>
</feature>
<accession>A0A914ECC1</accession>